<feature type="domain" description="Gfo/Idh/MocA-like oxidoreductase N-terminal" evidence="2">
    <location>
        <begin position="4"/>
        <end position="128"/>
    </location>
</feature>
<evidence type="ECO:0000313" key="4">
    <source>
        <dbReference type="EMBL" id="QRD03402.1"/>
    </source>
</evidence>
<evidence type="ECO:0000259" key="2">
    <source>
        <dbReference type="Pfam" id="PF01408"/>
    </source>
</evidence>
<feature type="domain" description="GFO/IDH/MocA-like oxidoreductase" evidence="3">
    <location>
        <begin position="150"/>
        <end position="265"/>
    </location>
</feature>
<dbReference type="OrthoDB" id="64915at2759"/>
<dbReference type="SUPFAM" id="SSF51735">
    <property type="entry name" value="NAD(P)-binding Rossmann-fold domains"/>
    <property type="match status" value="1"/>
</dbReference>
<gene>
    <name evidence="4" type="ORF">JI435_101850</name>
</gene>
<proteinExistence type="inferred from homology"/>
<dbReference type="PANTHER" id="PTHR42840">
    <property type="entry name" value="NAD(P)-BINDING ROSSMANN-FOLD SUPERFAMILY PROTEIN-RELATED"/>
    <property type="match status" value="1"/>
</dbReference>
<protein>
    <recommendedName>
        <fullName evidence="6">Gfo/Idh/MocA-like oxidoreductase N-terminal domain-containing protein</fullName>
    </recommendedName>
</protein>
<dbReference type="Gene3D" id="3.30.360.10">
    <property type="entry name" value="Dihydrodipicolinate Reductase, domain 2"/>
    <property type="match status" value="1"/>
</dbReference>
<dbReference type="Pfam" id="PF01408">
    <property type="entry name" value="GFO_IDH_MocA"/>
    <property type="match status" value="1"/>
</dbReference>
<dbReference type="PANTHER" id="PTHR42840:SF5">
    <property type="entry name" value="NAD(P)-BINDING ROSSMANN-FOLD SUPERFAMILY PROTEIN"/>
    <property type="match status" value="1"/>
</dbReference>
<dbReference type="InterPro" id="IPR055170">
    <property type="entry name" value="GFO_IDH_MocA-like_dom"/>
</dbReference>
<dbReference type="InterPro" id="IPR000683">
    <property type="entry name" value="Gfo/Idh/MocA-like_OxRdtase_N"/>
</dbReference>
<dbReference type="GO" id="GO:0000166">
    <property type="term" value="F:nucleotide binding"/>
    <property type="evidence" value="ECO:0007669"/>
    <property type="project" value="InterPro"/>
</dbReference>
<evidence type="ECO:0000259" key="3">
    <source>
        <dbReference type="Pfam" id="PF22725"/>
    </source>
</evidence>
<dbReference type="InterPro" id="IPR036291">
    <property type="entry name" value="NAD(P)-bd_dom_sf"/>
</dbReference>
<dbReference type="Proteomes" id="UP000663193">
    <property type="component" value="Chromosome 15"/>
</dbReference>
<dbReference type="Gene3D" id="3.40.50.720">
    <property type="entry name" value="NAD(P)-binding Rossmann-like Domain"/>
    <property type="match status" value="1"/>
</dbReference>
<dbReference type="Pfam" id="PF22725">
    <property type="entry name" value="GFO_IDH_MocA_C3"/>
    <property type="match status" value="1"/>
</dbReference>
<evidence type="ECO:0008006" key="6">
    <source>
        <dbReference type="Google" id="ProtNLM"/>
    </source>
</evidence>
<comment type="similarity">
    <text evidence="1">Belongs to the Gfo/Idh/MocA family.</text>
</comment>
<dbReference type="EMBL" id="CP069037">
    <property type="protein sequence ID" value="QRD03402.1"/>
    <property type="molecule type" value="Genomic_DNA"/>
</dbReference>
<dbReference type="VEuPathDB" id="FungiDB:JI435_101850"/>
<name>A0A7U2FDR7_PHANO</name>
<dbReference type="AlphaFoldDB" id="A0A7U2FDR7"/>
<evidence type="ECO:0000256" key="1">
    <source>
        <dbReference type="ARBA" id="ARBA00010928"/>
    </source>
</evidence>
<evidence type="ECO:0000313" key="5">
    <source>
        <dbReference type="Proteomes" id="UP000663193"/>
    </source>
</evidence>
<organism evidence="4 5">
    <name type="scientific">Phaeosphaeria nodorum (strain SN15 / ATCC MYA-4574 / FGSC 10173)</name>
    <name type="common">Glume blotch fungus</name>
    <name type="synonym">Parastagonospora nodorum</name>
    <dbReference type="NCBI Taxonomy" id="321614"/>
    <lineage>
        <taxon>Eukaryota</taxon>
        <taxon>Fungi</taxon>
        <taxon>Dikarya</taxon>
        <taxon>Ascomycota</taxon>
        <taxon>Pezizomycotina</taxon>
        <taxon>Dothideomycetes</taxon>
        <taxon>Pleosporomycetidae</taxon>
        <taxon>Pleosporales</taxon>
        <taxon>Pleosporineae</taxon>
        <taxon>Phaeosphaeriaceae</taxon>
        <taxon>Parastagonospora</taxon>
    </lineage>
</organism>
<keyword evidence="5" id="KW-1185">Reference proteome</keyword>
<sequence>MAIGIAIIGSGIFVKEEHLPAVQAVPELVSVKAIYSRSLKSAKSVSENLSDVDLYSDDSDGKTFDDLLKRDDIKGVIIALPIPNQPEYIKKALAAGKHVLAEKPVAKDIATAKDLLAWTKSTSNTKSVYSVAENFRFLDSFLYAANAISSLGRVLTFRARVAAFVAPGSKYYETSWRKEPTHQGGFLLDGGVHFAATIRLMLSGAGEKIKTLSAFTTQLQEHLRPVDTMNTTLLLTGGSSGTFAVSFGTTDKGSEYLVACEEGSVHVSMGKVTVKKCGEVVDEKHFKDEGAGVKQEVRAWAESLNSGKWRTEQSGEAALGDLEIIEIALKSGEQGGKPIVLQHQ</sequence>
<accession>A0A7U2FDR7</accession>
<dbReference type="SUPFAM" id="SSF55347">
    <property type="entry name" value="Glyceraldehyde-3-phosphate dehydrogenase-like, C-terminal domain"/>
    <property type="match status" value="1"/>
</dbReference>
<reference evidence="5" key="1">
    <citation type="journal article" date="2021" name="BMC Genomics">
        <title>Chromosome-level genome assembly and manually-curated proteome of model necrotroph Parastagonospora nodorum Sn15 reveals a genome-wide trove of candidate effector homologs, and redundancy of virulence-related functions within an accessory chromosome.</title>
        <authorList>
            <person name="Bertazzoni S."/>
            <person name="Jones D.A.B."/>
            <person name="Phan H.T."/>
            <person name="Tan K.-C."/>
            <person name="Hane J.K."/>
        </authorList>
    </citation>
    <scope>NUCLEOTIDE SEQUENCE [LARGE SCALE GENOMIC DNA]</scope>
    <source>
        <strain evidence="5">SN15 / ATCC MYA-4574 / FGSC 10173)</strain>
    </source>
</reference>